<accession>A0AAU9UBV5</accession>
<evidence type="ECO:0000256" key="1">
    <source>
        <dbReference type="SAM" id="MobiDB-lite"/>
    </source>
</evidence>
<reference evidence="2" key="1">
    <citation type="submission" date="2022-03" db="EMBL/GenBank/DDBJ databases">
        <authorList>
            <person name="Tunstrom K."/>
        </authorList>
    </citation>
    <scope>NUCLEOTIDE SEQUENCE</scope>
</reference>
<proteinExistence type="predicted"/>
<gene>
    <name evidence="2" type="ORF">EEDITHA_LOCUS10865</name>
</gene>
<organism evidence="2 3">
    <name type="scientific">Euphydryas editha</name>
    <name type="common">Edith's checkerspot</name>
    <dbReference type="NCBI Taxonomy" id="104508"/>
    <lineage>
        <taxon>Eukaryota</taxon>
        <taxon>Metazoa</taxon>
        <taxon>Ecdysozoa</taxon>
        <taxon>Arthropoda</taxon>
        <taxon>Hexapoda</taxon>
        <taxon>Insecta</taxon>
        <taxon>Pterygota</taxon>
        <taxon>Neoptera</taxon>
        <taxon>Endopterygota</taxon>
        <taxon>Lepidoptera</taxon>
        <taxon>Glossata</taxon>
        <taxon>Ditrysia</taxon>
        <taxon>Papilionoidea</taxon>
        <taxon>Nymphalidae</taxon>
        <taxon>Nymphalinae</taxon>
        <taxon>Euphydryas</taxon>
    </lineage>
</organism>
<name>A0AAU9UBV5_EUPED</name>
<evidence type="ECO:0000313" key="2">
    <source>
        <dbReference type="EMBL" id="CAH2095406.1"/>
    </source>
</evidence>
<dbReference type="Proteomes" id="UP001153954">
    <property type="component" value="Unassembled WGS sequence"/>
</dbReference>
<protein>
    <submittedName>
        <fullName evidence="2">Uncharacterized protein</fullName>
    </submittedName>
</protein>
<dbReference type="EMBL" id="CAKOGL010000015">
    <property type="protein sequence ID" value="CAH2095406.1"/>
    <property type="molecule type" value="Genomic_DNA"/>
</dbReference>
<feature type="compositionally biased region" description="Pro residues" evidence="1">
    <location>
        <begin position="270"/>
        <end position="284"/>
    </location>
</feature>
<sequence length="304" mass="33808">MIYRNRNDIRSTGSVGGTIVLPLVRVRRQDCDNGGCTEIQGPKYRHNNQVATRIMRQLIEQFSAGDLFGRENYEYYARVTGRILRVRDEWICSFRDPPPPRHGRDQEAYARQLSLEAEKTWLQCECDRWGNKFNLEGLSKSEECQSMPALMGAVGGTGAGTGLGIIPEHSLLDSCTRLSISLEESVFKVSVSSSSQSSRSNSSPHMTLEELRAINKYAESTKSLSYLPQVHERQRARMRTRSEWFLQPAASLAGTPPPPPPARARAPAAPAAPPRPRAPPPPAPCAHTESKALYVLVACLEFLF</sequence>
<comment type="caution">
    <text evidence="2">The sequence shown here is derived from an EMBL/GenBank/DDBJ whole genome shotgun (WGS) entry which is preliminary data.</text>
</comment>
<evidence type="ECO:0000313" key="3">
    <source>
        <dbReference type="Proteomes" id="UP001153954"/>
    </source>
</evidence>
<feature type="region of interest" description="Disordered" evidence="1">
    <location>
        <begin position="250"/>
        <end position="286"/>
    </location>
</feature>
<dbReference type="AlphaFoldDB" id="A0AAU9UBV5"/>
<keyword evidence="3" id="KW-1185">Reference proteome</keyword>